<dbReference type="Proteomes" id="UP000237684">
    <property type="component" value="Unassembled WGS sequence"/>
</dbReference>
<keyword evidence="1 3" id="KW-0808">Transferase</keyword>
<dbReference type="InterPro" id="IPR029044">
    <property type="entry name" value="Nucleotide-diphossugar_trans"/>
</dbReference>
<feature type="domain" description="MobA-like NTP transferase" evidence="2">
    <location>
        <begin position="3"/>
        <end position="166"/>
    </location>
</feature>
<comment type="caution">
    <text evidence="3">The sequence shown here is derived from an EMBL/GenBank/DDBJ whole genome shotgun (WGS) entry which is preliminary data.</text>
</comment>
<dbReference type="Gene3D" id="3.90.550.10">
    <property type="entry name" value="Spore Coat Polysaccharide Biosynthesis Protein SpsA, Chain A"/>
    <property type="match status" value="1"/>
</dbReference>
<dbReference type="PANTHER" id="PTHR19136">
    <property type="entry name" value="MOLYBDENUM COFACTOR GUANYLYLTRANSFERASE"/>
    <property type="match status" value="1"/>
</dbReference>
<gene>
    <name evidence="3" type="ORF">B1R32_104138</name>
</gene>
<dbReference type="InterPro" id="IPR025877">
    <property type="entry name" value="MobA-like_NTP_Trfase"/>
</dbReference>
<organism evidence="3 4">
    <name type="scientific">Abditibacterium utsteinense</name>
    <dbReference type="NCBI Taxonomy" id="1960156"/>
    <lineage>
        <taxon>Bacteria</taxon>
        <taxon>Pseudomonadati</taxon>
        <taxon>Abditibacteriota</taxon>
        <taxon>Abditibacteriia</taxon>
        <taxon>Abditibacteriales</taxon>
        <taxon>Abditibacteriaceae</taxon>
        <taxon>Abditibacterium</taxon>
    </lineage>
</organism>
<evidence type="ECO:0000313" key="4">
    <source>
        <dbReference type="Proteomes" id="UP000237684"/>
    </source>
</evidence>
<evidence type="ECO:0000259" key="2">
    <source>
        <dbReference type="Pfam" id="PF12804"/>
    </source>
</evidence>
<dbReference type="PANTHER" id="PTHR19136:SF81">
    <property type="entry name" value="MOLYBDENUM COFACTOR GUANYLYLTRANSFERASE"/>
    <property type="match status" value="1"/>
</dbReference>
<evidence type="ECO:0000256" key="1">
    <source>
        <dbReference type="ARBA" id="ARBA00022679"/>
    </source>
</evidence>
<name>A0A2S8SV35_9BACT</name>
<dbReference type="Pfam" id="PF12804">
    <property type="entry name" value="NTP_transf_3"/>
    <property type="match status" value="1"/>
</dbReference>
<evidence type="ECO:0000313" key="3">
    <source>
        <dbReference type="EMBL" id="PQV64644.1"/>
    </source>
</evidence>
<proteinExistence type="predicted"/>
<accession>A0A2S8SV35</accession>
<protein>
    <submittedName>
        <fullName evidence="3">MobA-like NTP transferase domain-containing protein</fullName>
    </submittedName>
</protein>
<keyword evidence="4" id="KW-1185">Reference proteome</keyword>
<sequence length="262" mass="27932">MEAVVLAGGKMPVSLQGVAGATERALIEIEGRTLLNCVLDSLRETTPITRIICVATPDALASLGSDIVGIAAGDKMSGNLFLGAREAKSERILVVTADAPLVTGRTWMQFLDGAAVNLLQAAYPIVRRENVEEQFPGGKRTYATLAEGTFTGGNAFLLPKNRLEEIEPLINQAFENRKNPLALARMLGAKFIFRALTKKLTVGEVESKISGFLGCHSGAVIIPDASIAFDVDKAEDLKTAREVAAQRKLLVAQSAQNAQNSL</sequence>
<reference evidence="3 4" key="1">
    <citation type="journal article" date="2018" name="Syst. Appl. Microbiol.">
        <title>Abditibacterium utsteinense sp. nov., the first cultivated member of candidate phylum FBP, isolated from ice-free Antarctic soil samples.</title>
        <authorList>
            <person name="Tahon G."/>
            <person name="Tytgat B."/>
            <person name="Lebbe L."/>
            <person name="Carlier A."/>
            <person name="Willems A."/>
        </authorList>
    </citation>
    <scope>NUCLEOTIDE SEQUENCE [LARGE SCALE GENOMIC DNA]</scope>
    <source>
        <strain evidence="3 4">LMG 29911</strain>
    </source>
</reference>
<dbReference type="InParanoid" id="A0A2S8SV35"/>
<dbReference type="GO" id="GO:0016779">
    <property type="term" value="F:nucleotidyltransferase activity"/>
    <property type="evidence" value="ECO:0007669"/>
    <property type="project" value="UniProtKB-ARBA"/>
</dbReference>
<dbReference type="RefSeq" id="WP_105483021.1">
    <property type="nucleotide sequence ID" value="NZ_NIGF01000004.1"/>
</dbReference>
<dbReference type="EMBL" id="NIGF01000004">
    <property type="protein sequence ID" value="PQV64644.1"/>
    <property type="molecule type" value="Genomic_DNA"/>
</dbReference>
<dbReference type="AlphaFoldDB" id="A0A2S8SV35"/>
<dbReference type="OrthoDB" id="159246at2"/>
<dbReference type="SUPFAM" id="SSF53448">
    <property type="entry name" value="Nucleotide-diphospho-sugar transferases"/>
    <property type="match status" value="1"/>
</dbReference>